<sequence length="206" mass="24285">MKPTLILFFSIVCFVTLLKASPKNDWVLEIEKEGVRVYTQLDESSPYKQIKVTTTINASMDKVMEILMAFSNYKRWMYHVSDSYLVNQPEAETYYVFILEDADWPMQNRYQVSRLERQRSSTESSLHFRSVPNYIEKRTDAIQIKQSEGYWEVHDRPNHQCTLEYVIIQNPGGYVPPWLSNFHAVETPFNSVVKLKEMAEKDNIRP</sequence>
<dbReference type="AlphaFoldDB" id="A0A9D7SSA6"/>
<name>A0A9D7SSA6_9BACT</name>
<protein>
    <recommendedName>
        <fullName evidence="3">START domain-containing protein</fullName>
    </recommendedName>
</protein>
<reference evidence="1 2" key="1">
    <citation type="submission" date="2020-10" db="EMBL/GenBank/DDBJ databases">
        <title>Connecting structure to function with the recovery of over 1000 high-quality activated sludge metagenome-assembled genomes encoding full-length rRNA genes using long-read sequencing.</title>
        <authorList>
            <person name="Singleton C.M."/>
            <person name="Petriglieri F."/>
            <person name="Kristensen J.M."/>
            <person name="Kirkegaard R.H."/>
            <person name="Michaelsen T.Y."/>
            <person name="Andersen M.H."/>
            <person name="Karst S.M."/>
            <person name="Dueholm M.S."/>
            <person name="Nielsen P.H."/>
            <person name="Albertsen M."/>
        </authorList>
    </citation>
    <scope>NUCLEOTIDE SEQUENCE [LARGE SCALE GENOMIC DNA]</scope>
    <source>
        <strain evidence="1">Ribe_18-Q3-R11-54_MAXAC.273</strain>
    </source>
</reference>
<evidence type="ECO:0000313" key="1">
    <source>
        <dbReference type="EMBL" id="MBK9981209.1"/>
    </source>
</evidence>
<evidence type="ECO:0008006" key="3">
    <source>
        <dbReference type="Google" id="ProtNLM"/>
    </source>
</evidence>
<dbReference type="InterPro" id="IPR023393">
    <property type="entry name" value="START-like_dom_sf"/>
</dbReference>
<dbReference type="EMBL" id="JADKGY010000001">
    <property type="protein sequence ID" value="MBK9981209.1"/>
    <property type="molecule type" value="Genomic_DNA"/>
</dbReference>
<accession>A0A9D7SSA6</accession>
<organism evidence="1 2">
    <name type="scientific">Candidatus Opimibacter skivensis</name>
    <dbReference type="NCBI Taxonomy" id="2982028"/>
    <lineage>
        <taxon>Bacteria</taxon>
        <taxon>Pseudomonadati</taxon>
        <taxon>Bacteroidota</taxon>
        <taxon>Saprospiria</taxon>
        <taxon>Saprospirales</taxon>
        <taxon>Saprospiraceae</taxon>
        <taxon>Candidatus Opimibacter</taxon>
    </lineage>
</organism>
<comment type="caution">
    <text evidence="1">The sequence shown here is derived from an EMBL/GenBank/DDBJ whole genome shotgun (WGS) entry which is preliminary data.</text>
</comment>
<dbReference type="PIRSF" id="PIRSF039033">
    <property type="entry name" value="START_dom"/>
    <property type="match status" value="1"/>
</dbReference>
<dbReference type="Gene3D" id="3.30.530.20">
    <property type="match status" value="1"/>
</dbReference>
<evidence type="ECO:0000313" key="2">
    <source>
        <dbReference type="Proteomes" id="UP000808337"/>
    </source>
</evidence>
<dbReference type="SUPFAM" id="SSF55961">
    <property type="entry name" value="Bet v1-like"/>
    <property type="match status" value="1"/>
</dbReference>
<gene>
    <name evidence="1" type="ORF">IPP15_02085</name>
</gene>
<dbReference type="InterPro" id="IPR028347">
    <property type="entry name" value="START_dom_prot"/>
</dbReference>
<dbReference type="Proteomes" id="UP000808337">
    <property type="component" value="Unassembled WGS sequence"/>
</dbReference>
<proteinExistence type="predicted"/>